<name>A0ABR2F7Y5_9ROSI</name>
<keyword evidence="3" id="KW-1185">Reference proteome</keyword>
<evidence type="ECO:0000313" key="3">
    <source>
        <dbReference type="Proteomes" id="UP001472677"/>
    </source>
</evidence>
<feature type="region of interest" description="Disordered" evidence="1">
    <location>
        <begin position="97"/>
        <end position="122"/>
    </location>
</feature>
<accession>A0ABR2F7Y5</accession>
<reference evidence="2 3" key="1">
    <citation type="journal article" date="2024" name="G3 (Bethesda)">
        <title>Genome assembly of Hibiscus sabdariffa L. provides insights into metabolisms of medicinal natural products.</title>
        <authorList>
            <person name="Kim T."/>
        </authorList>
    </citation>
    <scope>NUCLEOTIDE SEQUENCE [LARGE SCALE GENOMIC DNA]</scope>
    <source>
        <strain evidence="2">TK-2024</strain>
        <tissue evidence="2">Old leaves</tissue>
    </source>
</reference>
<proteinExistence type="predicted"/>
<evidence type="ECO:0000256" key="1">
    <source>
        <dbReference type="SAM" id="MobiDB-lite"/>
    </source>
</evidence>
<dbReference type="Proteomes" id="UP001472677">
    <property type="component" value="Unassembled WGS sequence"/>
</dbReference>
<evidence type="ECO:0000313" key="2">
    <source>
        <dbReference type="EMBL" id="KAK8574410.1"/>
    </source>
</evidence>
<gene>
    <name evidence="2" type="ORF">V6N12_062104</name>
</gene>
<protein>
    <submittedName>
        <fullName evidence="2">Uncharacterized protein</fullName>
    </submittedName>
</protein>
<feature type="compositionally biased region" description="Pro residues" evidence="1">
    <location>
        <begin position="104"/>
        <end position="113"/>
    </location>
</feature>
<comment type="caution">
    <text evidence="2">The sequence shown here is derived from an EMBL/GenBank/DDBJ whole genome shotgun (WGS) entry which is preliminary data.</text>
</comment>
<dbReference type="EMBL" id="JBBPBM010000007">
    <property type="protein sequence ID" value="KAK8574410.1"/>
    <property type="molecule type" value="Genomic_DNA"/>
</dbReference>
<sequence length="136" mass="14842">MTKSSANELQLLGTHLETKPQALQHSIKSSTYLSRFARAATDEKSQSVTTLQSGSMINLSWPYHLESRNLETPILIAKNSNMGGGPEEQLSENWNKISPLDPLITPPMPPLSPPEDTAPSVFSFTKSTMEGSTELA</sequence>
<organism evidence="2 3">
    <name type="scientific">Hibiscus sabdariffa</name>
    <name type="common">roselle</name>
    <dbReference type="NCBI Taxonomy" id="183260"/>
    <lineage>
        <taxon>Eukaryota</taxon>
        <taxon>Viridiplantae</taxon>
        <taxon>Streptophyta</taxon>
        <taxon>Embryophyta</taxon>
        <taxon>Tracheophyta</taxon>
        <taxon>Spermatophyta</taxon>
        <taxon>Magnoliopsida</taxon>
        <taxon>eudicotyledons</taxon>
        <taxon>Gunneridae</taxon>
        <taxon>Pentapetalae</taxon>
        <taxon>rosids</taxon>
        <taxon>malvids</taxon>
        <taxon>Malvales</taxon>
        <taxon>Malvaceae</taxon>
        <taxon>Malvoideae</taxon>
        <taxon>Hibiscus</taxon>
    </lineage>
</organism>